<feature type="domain" description="BRCT" evidence="13">
    <location>
        <begin position="572"/>
        <end position="653"/>
    </location>
</feature>
<dbReference type="AlphaFoldDB" id="A0A419T2R2"/>
<keyword evidence="5 12" id="KW-0227">DNA damage</keyword>
<evidence type="ECO:0000256" key="5">
    <source>
        <dbReference type="ARBA" id="ARBA00022763"/>
    </source>
</evidence>
<dbReference type="SMART" id="SM00532">
    <property type="entry name" value="LIGANc"/>
    <property type="match status" value="1"/>
</dbReference>
<comment type="function">
    <text evidence="1 12">DNA ligase that catalyzes the formation of phosphodiester linkages between 5'-phosphoryl and 3'-hydroxyl groups in double-stranded DNA using NAD as a coenzyme and as the energy source for the reaction. It is essential for DNA replication and repair of damaged DNA.</text>
</comment>
<dbReference type="EC" id="6.5.1.2" evidence="12"/>
<dbReference type="InterPro" id="IPR013840">
    <property type="entry name" value="DNAligase_N"/>
</dbReference>
<dbReference type="InterPro" id="IPR001679">
    <property type="entry name" value="DNA_ligase"/>
</dbReference>
<gene>
    <name evidence="12" type="primary">ligA</name>
    <name evidence="14" type="ORF">BET01_19750</name>
</gene>
<dbReference type="GO" id="GO:0006260">
    <property type="term" value="P:DNA replication"/>
    <property type="evidence" value="ECO:0007669"/>
    <property type="project" value="UniProtKB-KW"/>
</dbReference>
<feature type="binding site" evidence="12">
    <location>
        <position position="387"/>
    </location>
    <ligand>
        <name>Zn(2+)</name>
        <dbReference type="ChEBI" id="CHEBI:29105"/>
    </ligand>
</feature>
<dbReference type="OrthoDB" id="9759736at2"/>
<keyword evidence="15" id="KW-1185">Reference proteome</keyword>
<keyword evidence="10 12" id="KW-0464">Manganese</keyword>
<feature type="binding site" evidence="12">
    <location>
        <position position="407"/>
    </location>
    <ligand>
        <name>Zn(2+)</name>
        <dbReference type="ChEBI" id="CHEBI:29105"/>
    </ligand>
</feature>
<feature type="binding site" evidence="12">
    <location>
        <begin position="81"/>
        <end position="82"/>
    </location>
    <ligand>
        <name>NAD(+)</name>
        <dbReference type="ChEBI" id="CHEBI:57540"/>
    </ligand>
</feature>
<dbReference type="Gene3D" id="1.10.150.20">
    <property type="entry name" value="5' to 3' exonuclease, C-terminal subdomain"/>
    <property type="match status" value="2"/>
</dbReference>
<dbReference type="Proteomes" id="UP000284277">
    <property type="component" value="Unassembled WGS sequence"/>
</dbReference>
<feature type="binding site" evidence="12">
    <location>
        <position position="298"/>
    </location>
    <ligand>
        <name>NAD(+)</name>
        <dbReference type="ChEBI" id="CHEBI:57540"/>
    </ligand>
</feature>
<evidence type="ECO:0000256" key="10">
    <source>
        <dbReference type="ARBA" id="ARBA00023211"/>
    </source>
</evidence>
<dbReference type="RefSeq" id="WP_120196922.1">
    <property type="nucleotide sequence ID" value="NZ_MCIA01000016.1"/>
</dbReference>
<proteinExistence type="inferred from homology"/>
<comment type="caution">
    <text evidence="14">The sequence shown here is derived from an EMBL/GenBank/DDBJ whole genome shotgun (WGS) entry which is preliminary data.</text>
</comment>
<evidence type="ECO:0000313" key="15">
    <source>
        <dbReference type="Proteomes" id="UP000284277"/>
    </source>
</evidence>
<dbReference type="Pfam" id="PF03120">
    <property type="entry name" value="OB_DNA_ligase"/>
    <property type="match status" value="1"/>
</dbReference>
<dbReference type="SUPFAM" id="SSF50249">
    <property type="entry name" value="Nucleic acid-binding proteins"/>
    <property type="match status" value="1"/>
</dbReference>
<evidence type="ECO:0000256" key="11">
    <source>
        <dbReference type="ARBA" id="ARBA00034005"/>
    </source>
</evidence>
<dbReference type="InterPro" id="IPR013839">
    <property type="entry name" value="DNAligase_adenylation"/>
</dbReference>
<dbReference type="InterPro" id="IPR041663">
    <property type="entry name" value="DisA/LigA_HHH"/>
</dbReference>
<dbReference type="SMART" id="SM00278">
    <property type="entry name" value="HhH1"/>
    <property type="match status" value="3"/>
</dbReference>
<keyword evidence="9 12" id="KW-0234">DNA repair</keyword>
<dbReference type="Gene3D" id="2.40.50.140">
    <property type="entry name" value="Nucleic acid-binding proteins"/>
    <property type="match status" value="1"/>
</dbReference>
<dbReference type="SMART" id="SM00292">
    <property type="entry name" value="BRCT"/>
    <property type="match status" value="1"/>
</dbReference>
<evidence type="ECO:0000256" key="3">
    <source>
        <dbReference type="ARBA" id="ARBA00022705"/>
    </source>
</evidence>
<comment type="catalytic activity">
    <reaction evidence="11 12">
        <text>NAD(+) + (deoxyribonucleotide)n-3'-hydroxyl + 5'-phospho-(deoxyribonucleotide)m = (deoxyribonucleotide)n+m + AMP + beta-nicotinamide D-nucleotide.</text>
        <dbReference type="EC" id="6.5.1.2"/>
    </reaction>
</comment>
<dbReference type="NCBIfam" id="NF005932">
    <property type="entry name" value="PRK07956.1"/>
    <property type="match status" value="1"/>
</dbReference>
<feature type="binding site" evidence="12">
    <location>
        <position position="126"/>
    </location>
    <ligand>
        <name>NAD(+)</name>
        <dbReference type="ChEBI" id="CHEBI:57540"/>
    </ligand>
</feature>
<dbReference type="SUPFAM" id="SSF56091">
    <property type="entry name" value="DNA ligase/mRNA capping enzyme, catalytic domain"/>
    <property type="match status" value="1"/>
</dbReference>
<sequence>MDDVKSNKMKELIQILNEAGKAYYQESREIMSNFDYDKLYDELLDLEKETGVILSKSPTQNVGFKVLSELPKEAHDSPMLSLDKTKSGETLADWLGSQEGVLSWKLDGLTVVLNYNHGTLQKAITRGNGEIGEVITNNAKVFSNLPLNISHQGELVLRGEAIIKYSDFNRINEQIEDVAAKYKNPRNLCSGSVRQLNNEITAKRNVNFKAFTLVSAEGVDFNNSRQAQFEWLKKQGFGVVDYKMVTKDTLPDAVEEFANKVSSYDIPSDGLVLLYDDIAYGESLGRTAKFPRSAIAFKWADEIAETKLTKILWSPSRTGLINPVAIFEPVELEGTTVSRASVHNLSIMEALQLGEGDQITVYKANMIIPQIADNLTRSGTIIIPEECPVCSGETEIRRVNDVKSLYCTNPDCQAKRIKSFSLFVSRDALNIEGLSEATLEKFIGAGYIREFADIFHLEQYEESITQMEGFGRKSYDNLIKAVKIASNTTLPRLIYGLGISGIGLSNAKMLCKEFQFDFSAMRNAGEEKLISVSGIGKVLADAWMNYFSQEKNNEMVDRLLMELTMKQEAKTEVSKKLEGMVFVITGSVEHFENRKALGEAIEAQGGKATGSVTSNTTYLINNDTTSNSSKNKKAKELGVPIISEEDFIRLLEE</sequence>
<dbReference type="GO" id="GO:0003677">
    <property type="term" value="F:DNA binding"/>
    <property type="evidence" value="ECO:0007669"/>
    <property type="project" value="InterPro"/>
</dbReference>
<feature type="active site" description="N6-AMP-lysine intermediate" evidence="12">
    <location>
        <position position="105"/>
    </location>
</feature>
<dbReference type="PROSITE" id="PS50172">
    <property type="entry name" value="BRCT"/>
    <property type="match status" value="1"/>
</dbReference>
<feature type="binding site" evidence="12">
    <location>
        <position position="160"/>
    </location>
    <ligand>
        <name>NAD(+)</name>
        <dbReference type="ChEBI" id="CHEBI:57540"/>
    </ligand>
</feature>
<keyword evidence="2 12" id="KW-0436">Ligase</keyword>
<dbReference type="HAMAP" id="MF_01588">
    <property type="entry name" value="DNA_ligase_A"/>
    <property type="match status" value="1"/>
</dbReference>
<evidence type="ECO:0000256" key="8">
    <source>
        <dbReference type="ARBA" id="ARBA00023027"/>
    </source>
</evidence>
<evidence type="ECO:0000259" key="13">
    <source>
        <dbReference type="PROSITE" id="PS50172"/>
    </source>
</evidence>
<dbReference type="GO" id="GO:0046872">
    <property type="term" value="F:metal ion binding"/>
    <property type="evidence" value="ECO:0007669"/>
    <property type="project" value="UniProtKB-KW"/>
</dbReference>
<dbReference type="Pfam" id="PF01653">
    <property type="entry name" value="DNA_ligase_aden"/>
    <property type="match status" value="1"/>
</dbReference>
<dbReference type="PIRSF" id="PIRSF001604">
    <property type="entry name" value="LigA"/>
    <property type="match status" value="1"/>
</dbReference>
<dbReference type="Pfam" id="PF12826">
    <property type="entry name" value="HHH_2"/>
    <property type="match status" value="1"/>
</dbReference>
<keyword evidence="7 12" id="KW-0460">Magnesium</keyword>
<feature type="binding site" evidence="12">
    <location>
        <position position="412"/>
    </location>
    <ligand>
        <name>Zn(2+)</name>
        <dbReference type="ChEBI" id="CHEBI:29105"/>
    </ligand>
</feature>
<evidence type="ECO:0000256" key="9">
    <source>
        <dbReference type="ARBA" id="ARBA00023204"/>
    </source>
</evidence>
<keyword evidence="6 12" id="KW-0862">Zinc</keyword>
<dbReference type="InterPro" id="IPR010994">
    <property type="entry name" value="RuvA_2-like"/>
</dbReference>
<keyword evidence="4 12" id="KW-0479">Metal-binding</keyword>
<reference evidence="14 15" key="1">
    <citation type="submission" date="2016-08" db="EMBL/GenBank/DDBJ databases">
        <title>A new outlook on sporulation: Clostridium algidixylanolyticum.</title>
        <authorList>
            <person name="Poppleton D.I."/>
            <person name="Gribaldo S."/>
        </authorList>
    </citation>
    <scope>NUCLEOTIDE SEQUENCE [LARGE SCALE GENOMIC DNA]</scope>
    <source>
        <strain evidence="14 15">SPL73</strain>
    </source>
</reference>
<evidence type="ECO:0000256" key="12">
    <source>
        <dbReference type="HAMAP-Rule" id="MF_01588"/>
    </source>
</evidence>
<evidence type="ECO:0000313" key="14">
    <source>
        <dbReference type="EMBL" id="RKD31755.1"/>
    </source>
</evidence>
<evidence type="ECO:0000256" key="1">
    <source>
        <dbReference type="ARBA" id="ARBA00004067"/>
    </source>
</evidence>
<keyword evidence="8 12" id="KW-0520">NAD</keyword>
<dbReference type="SUPFAM" id="SSF47781">
    <property type="entry name" value="RuvA domain 2-like"/>
    <property type="match status" value="1"/>
</dbReference>
<dbReference type="InterPro" id="IPR012340">
    <property type="entry name" value="NA-bd_OB-fold"/>
</dbReference>
<evidence type="ECO:0000256" key="2">
    <source>
        <dbReference type="ARBA" id="ARBA00022598"/>
    </source>
</evidence>
<dbReference type="InterPro" id="IPR036420">
    <property type="entry name" value="BRCT_dom_sf"/>
</dbReference>
<protein>
    <recommendedName>
        <fullName evidence="12">DNA ligase</fullName>
        <ecNumber evidence="12">6.5.1.2</ecNumber>
    </recommendedName>
    <alternativeName>
        <fullName evidence="12">Polydeoxyribonucleotide synthase [NAD(+)]</fullName>
    </alternativeName>
</protein>
<evidence type="ECO:0000256" key="7">
    <source>
        <dbReference type="ARBA" id="ARBA00022842"/>
    </source>
</evidence>
<evidence type="ECO:0000256" key="6">
    <source>
        <dbReference type="ARBA" id="ARBA00022833"/>
    </source>
</evidence>
<dbReference type="Gene3D" id="3.30.470.30">
    <property type="entry name" value="DNA ligase/mRNA capping enzyme"/>
    <property type="match status" value="1"/>
</dbReference>
<comment type="cofactor">
    <cofactor evidence="12">
        <name>Mg(2+)</name>
        <dbReference type="ChEBI" id="CHEBI:18420"/>
    </cofactor>
    <cofactor evidence="12">
        <name>Mn(2+)</name>
        <dbReference type="ChEBI" id="CHEBI:29035"/>
    </cofactor>
</comment>
<dbReference type="NCBIfam" id="TIGR00575">
    <property type="entry name" value="dnlj"/>
    <property type="match status" value="1"/>
</dbReference>
<feature type="binding site" evidence="12">
    <location>
        <position position="390"/>
    </location>
    <ligand>
        <name>Zn(2+)</name>
        <dbReference type="ChEBI" id="CHEBI:29105"/>
    </ligand>
</feature>
<dbReference type="Pfam" id="PF00533">
    <property type="entry name" value="BRCT"/>
    <property type="match status" value="1"/>
</dbReference>
<name>A0A419T2R2_9FIRM</name>
<keyword evidence="3 12" id="KW-0235">DNA replication</keyword>
<comment type="caution">
    <text evidence="12">Lacks conserved residue(s) required for the propagation of feature annotation.</text>
</comment>
<comment type="similarity">
    <text evidence="12">Belongs to the NAD-dependent DNA ligase family. LigA subfamily.</text>
</comment>
<dbReference type="GO" id="GO:0006281">
    <property type="term" value="P:DNA repair"/>
    <property type="evidence" value="ECO:0007669"/>
    <property type="project" value="UniProtKB-KW"/>
</dbReference>
<dbReference type="SUPFAM" id="SSF52113">
    <property type="entry name" value="BRCT domain"/>
    <property type="match status" value="1"/>
</dbReference>
<dbReference type="InterPro" id="IPR003583">
    <property type="entry name" value="Hlx-hairpin-Hlx_DNA-bd_motif"/>
</dbReference>
<accession>A0A419T2R2</accession>
<dbReference type="CDD" id="cd17748">
    <property type="entry name" value="BRCT_DNA_ligase_like"/>
    <property type="match status" value="1"/>
</dbReference>
<dbReference type="EMBL" id="MCIA01000016">
    <property type="protein sequence ID" value="RKD31755.1"/>
    <property type="molecule type" value="Genomic_DNA"/>
</dbReference>
<dbReference type="Gene3D" id="1.10.287.610">
    <property type="entry name" value="Helix hairpin bin"/>
    <property type="match status" value="1"/>
</dbReference>
<organism evidence="14 15">
    <name type="scientific">Lacrimispora algidixylanolytica</name>
    <dbReference type="NCBI Taxonomy" id="94868"/>
    <lineage>
        <taxon>Bacteria</taxon>
        <taxon>Bacillati</taxon>
        <taxon>Bacillota</taxon>
        <taxon>Clostridia</taxon>
        <taxon>Lachnospirales</taxon>
        <taxon>Lachnospiraceae</taxon>
        <taxon>Lacrimispora</taxon>
    </lineage>
</organism>
<dbReference type="Gene3D" id="3.40.50.10190">
    <property type="entry name" value="BRCT domain"/>
    <property type="match status" value="1"/>
</dbReference>
<evidence type="ECO:0000256" key="4">
    <source>
        <dbReference type="ARBA" id="ARBA00022723"/>
    </source>
</evidence>
<dbReference type="InterPro" id="IPR004150">
    <property type="entry name" value="NAD_DNA_ligase_OB"/>
</dbReference>
<dbReference type="GO" id="GO:0003911">
    <property type="term" value="F:DNA ligase (NAD+) activity"/>
    <property type="evidence" value="ECO:0007669"/>
    <property type="project" value="UniProtKB-UniRule"/>
</dbReference>
<dbReference type="InterPro" id="IPR001357">
    <property type="entry name" value="BRCT_dom"/>
</dbReference>